<dbReference type="EMBL" id="VHSH01000033">
    <property type="protein sequence ID" value="TQV67724.1"/>
    <property type="molecule type" value="Genomic_DNA"/>
</dbReference>
<dbReference type="PANTHER" id="PTHR47515:SF2">
    <property type="entry name" value="INTEGRASE CORE DOMAIN PROTEIN"/>
    <property type="match status" value="1"/>
</dbReference>
<dbReference type="Pfam" id="PF13565">
    <property type="entry name" value="HTH_32"/>
    <property type="match status" value="1"/>
</dbReference>
<gene>
    <name evidence="2" type="ORF">FKG95_29460</name>
</gene>
<dbReference type="Pfam" id="PF13683">
    <property type="entry name" value="rve_3"/>
    <property type="match status" value="1"/>
</dbReference>
<protein>
    <submittedName>
        <fullName evidence="2">IS481 family transposase</fullName>
    </submittedName>
</protein>
<dbReference type="InterPro" id="IPR012337">
    <property type="entry name" value="RNaseH-like_sf"/>
</dbReference>
<evidence type="ECO:0000313" key="2">
    <source>
        <dbReference type="EMBL" id="TQV67724.1"/>
    </source>
</evidence>
<dbReference type="InterPro" id="IPR001584">
    <property type="entry name" value="Integrase_cat-core"/>
</dbReference>
<keyword evidence="3" id="KW-1185">Reference proteome</keyword>
<dbReference type="InterPro" id="IPR047656">
    <property type="entry name" value="IS481-like_transpos"/>
</dbReference>
<reference evidence="2 3" key="1">
    <citation type="submission" date="2019-06" db="EMBL/GenBank/DDBJ databases">
        <title>Whole genome sequence for Rhodospirillaceae sp. R148.</title>
        <authorList>
            <person name="Wang G."/>
        </authorList>
    </citation>
    <scope>NUCLEOTIDE SEQUENCE [LARGE SCALE GENOMIC DNA]</scope>
    <source>
        <strain evidence="2 3">R148</strain>
    </source>
</reference>
<comment type="caution">
    <text evidence="2">The sequence shown here is derived from an EMBL/GenBank/DDBJ whole genome shotgun (WGS) entry which is preliminary data.</text>
</comment>
<organism evidence="2 3">
    <name type="scientific">Denitrobaculum tricleocarpae</name>
    <dbReference type="NCBI Taxonomy" id="2591009"/>
    <lineage>
        <taxon>Bacteria</taxon>
        <taxon>Pseudomonadati</taxon>
        <taxon>Pseudomonadota</taxon>
        <taxon>Alphaproteobacteria</taxon>
        <taxon>Rhodospirillales</taxon>
        <taxon>Rhodospirillaceae</taxon>
        <taxon>Denitrobaculum</taxon>
    </lineage>
</organism>
<dbReference type="InterPro" id="IPR036397">
    <property type="entry name" value="RNaseH_sf"/>
</dbReference>
<evidence type="ECO:0000259" key="1">
    <source>
        <dbReference type="PROSITE" id="PS50994"/>
    </source>
</evidence>
<dbReference type="Proteomes" id="UP000315252">
    <property type="component" value="Unassembled WGS sequence"/>
</dbReference>
<dbReference type="NCBIfam" id="NF033577">
    <property type="entry name" value="transpos_IS481"/>
    <property type="match status" value="1"/>
</dbReference>
<accession>A0A545SRX7</accession>
<dbReference type="SUPFAM" id="SSF53098">
    <property type="entry name" value="Ribonuclease H-like"/>
    <property type="match status" value="1"/>
</dbReference>
<dbReference type="OrthoDB" id="7362268at2"/>
<dbReference type="AlphaFoldDB" id="A0A545SRX7"/>
<dbReference type="PROSITE" id="PS50994">
    <property type="entry name" value="INTEGRASE"/>
    <property type="match status" value="1"/>
</dbReference>
<dbReference type="InterPro" id="IPR009057">
    <property type="entry name" value="Homeodomain-like_sf"/>
</dbReference>
<dbReference type="GO" id="GO:0015074">
    <property type="term" value="P:DNA integration"/>
    <property type="evidence" value="ECO:0007669"/>
    <property type="project" value="InterPro"/>
</dbReference>
<sequence>MPWKESSVMEERLRFVARLLEGEGMSHVCREFGISRKTGYKILNRYRQEGVEALADRSRRPVRYANQLPAQIERLIVESKREKPHWGARKIRELLVRRLAGEVRIPAKSTVHAVLDRHGLVKRARQRRRQKAKGTPLSSPLLPNALWCTDFKGEFRLGNGRHCYPLTITDQAARYLFAVEAFDSIRQQSVIESFVRLFKQYGLPQAIRSDNGVPFASPNGFYNLSRLSVWWLRLGIAIERIKPGHPQQNGRHERMHLTLKRETTKPAGQNSLQQQARFDDFIREFNEERPHEALDMKTPAEVYQPSLRPYQGLPELTYPFHDKEVIVTSCGRICMHRKKINLSTVMAGQRVGIKEVDDGIWLVSFMNYDLGYIDLEQKTLQTIDTPFGSSVLPMS</sequence>
<evidence type="ECO:0000313" key="3">
    <source>
        <dbReference type="Proteomes" id="UP000315252"/>
    </source>
</evidence>
<name>A0A545SRX7_9PROT</name>
<feature type="domain" description="Integrase catalytic" evidence="1">
    <location>
        <begin position="139"/>
        <end position="307"/>
    </location>
</feature>
<dbReference type="Gene3D" id="3.30.420.10">
    <property type="entry name" value="Ribonuclease H-like superfamily/Ribonuclease H"/>
    <property type="match status" value="1"/>
</dbReference>
<dbReference type="PANTHER" id="PTHR47515">
    <property type="entry name" value="LOW CALCIUM RESPONSE LOCUS PROTEIN T"/>
    <property type="match status" value="1"/>
</dbReference>
<dbReference type="SUPFAM" id="SSF46689">
    <property type="entry name" value="Homeodomain-like"/>
    <property type="match status" value="1"/>
</dbReference>
<dbReference type="GO" id="GO:0003676">
    <property type="term" value="F:nucleic acid binding"/>
    <property type="evidence" value="ECO:0007669"/>
    <property type="project" value="InterPro"/>
</dbReference>
<proteinExistence type="predicted"/>